<evidence type="ECO:0000256" key="4">
    <source>
        <dbReference type="ARBA" id="ARBA00022449"/>
    </source>
</evidence>
<feature type="transmembrane region" description="Helical" evidence="12">
    <location>
        <begin position="444"/>
        <end position="463"/>
    </location>
</feature>
<evidence type="ECO:0000256" key="8">
    <source>
        <dbReference type="ARBA" id="ARBA00023065"/>
    </source>
</evidence>
<name>A0A5B0SGP7_PUCGR</name>
<dbReference type="OrthoDB" id="2500422at2759"/>
<evidence type="ECO:0000256" key="6">
    <source>
        <dbReference type="ARBA" id="ARBA00022989"/>
    </source>
</evidence>
<dbReference type="InterPro" id="IPR006153">
    <property type="entry name" value="Cation/H_exchanger_TM"/>
</dbReference>
<feature type="compositionally biased region" description="Acidic residues" evidence="11">
    <location>
        <begin position="781"/>
        <end position="791"/>
    </location>
</feature>
<dbReference type="GO" id="GO:0030007">
    <property type="term" value="P:intracellular potassium ion homeostasis"/>
    <property type="evidence" value="ECO:0007669"/>
    <property type="project" value="TreeGrafter"/>
</dbReference>
<feature type="transmembrane region" description="Helical" evidence="12">
    <location>
        <begin position="129"/>
        <end position="150"/>
    </location>
</feature>
<dbReference type="PANTHER" id="PTHR31382:SF4">
    <property type="entry name" value="NA(+)_H(+) ANTIPORTER"/>
    <property type="match status" value="1"/>
</dbReference>
<dbReference type="Pfam" id="PF00999">
    <property type="entry name" value="Na_H_Exchanger"/>
    <property type="match status" value="1"/>
</dbReference>
<feature type="compositionally biased region" description="Low complexity" evidence="11">
    <location>
        <begin position="857"/>
        <end position="867"/>
    </location>
</feature>
<feature type="chain" id="PRO_5033474906" evidence="13">
    <location>
        <begin position="28"/>
        <end position="1020"/>
    </location>
</feature>
<feature type="compositionally biased region" description="Polar residues" evidence="11">
    <location>
        <begin position="881"/>
        <end position="893"/>
    </location>
</feature>
<dbReference type="GO" id="GO:0005886">
    <property type="term" value="C:plasma membrane"/>
    <property type="evidence" value="ECO:0007669"/>
    <property type="project" value="InterPro"/>
</dbReference>
<evidence type="ECO:0000313" key="15">
    <source>
        <dbReference type="EMBL" id="KAA1096009.1"/>
    </source>
</evidence>
<comment type="subcellular location">
    <subcellularLocation>
        <location evidence="1">Membrane</location>
        <topology evidence="1">Multi-pass membrane protein</topology>
    </subcellularLocation>
</comment>
<keyword evidence="17" id="KW-1185">Reference proteome</keyword>
<feature type="transmembrane region" description="Helical" evidence="12">
    <location>
        <begin position="224"/>
        <end position="248"/>
    </location>
</feature>
<dbReference type="InterPro" id="IPR004712">
    <property type="entry name" value="Na+/H+_antiporter_fungi"/>
</dbReference>
<proteinExistence type="inferred from homology"/>
<feature type="signal peptide" evidence="13">
    <location>
        <begin position="1"/>
        <end position="27"/>
    </location>
</feature>
<keyword evidence="4" id="KW-0050">Antiport</keyword>
<evidence type="ECO:0000256" key="3">
    <source>
        <dbReference type="ARBA" id="ARBA00022448"/>
    </source>
</evidence>
<evidence type="ECO:0000256" key="9">
    <source>
        <dbReference type="ARBA" id="ARBA00023136"/>
    </source>
</evidence>
<keyword evidence="9 12" id="KW-0472">Membrane</keyword>
<protein>
    <submittedName>
        <fullName evidence="16">Superoxide dismutase [Mn], mitochondrial</fullName>
    </submittedName>
</protein>
<feature type="transmembrane region" description="Helical" evidence="12">
    <location>
        <begin position="295"/>
        <end position="314"/>
    </location>
</feature>
<comment type="caution">
    <text evidence="16">The sequence shown here is derived from an EMBL/GenBank/DDBJ whole genome shotgun (WGS) entry which is preliminary data.</text>
</comment>
<accession>A0A5B0SGP7</accession>
<keyword evidence="10" id="KW-0739">Sodium transport</keyword>
<feature type="transmembrane region" description="Helical" evidence="12">
    <location>
        <begin position="159"/>
        <end position="177"/>
    </location>
</feature>
<dbReference type="GO" id="GO:0036376">
    <property type="term" value="P:sodium ion export across plasma membrane"/>
    <property type="evidence" value="ECO:0007669"/>
    <property type="project" value="InterPro"/>
</dbReference>
<evidence type="ECO:0000256" key="12">
    <source>
        <dbReference type="SAM" id="Phobius"/>
    </source>
</evidence>
<dbReference type="GO" id="GO:0120029">
    <property type="term" value="P:proton export across plasma membrane"/>
    <property type="evidence" value="ECO:0007669"/>
    <property type="project" value="InterPro"/>
</dbReference>
<organism evidence="16 18">
    <name type="scientific">Puccinia graminis f. sp. tritici</name>
    <dbReference type="NCBI Taxonomy" id="56615"/>
    <lineage>
        <taxon>Eukaryota</taxon>
        <taxon>Fungi</taxon>
        <taxon>Dikarya</taxon>
        <taxon>Basidiomycota</taxon>
        <taxon>Pucciniomycotina</taxon>
        <taxon>Pucciniomycetes</taxon>
        <taxon>Pucciniales</taxon>
        <taxon>Pucciniaceae</taxon>
        <taxon>Puccinia</taxon>
    </lineage>
</organism>
<feature type="transmembrane region" description="Helical" evidence="12">
    <location>
        <begin position="530"/>
        <end position="552"/>
    </location>
</feature>
<dbReference type="GO" id="GO:0015385">
    <property type="term" value="F:sodium:proton antiporter activity"/>
    <property type="evidence" value="ECO:0007669"/>
    <property type="project" value="InterPro"/>
</dbReference>
<feature type="region of interest" description="Disordered" evidence="11">
    <location>
        <begin position="629"/>
        <end position="654"/>
    </location>
</feature>
<evidence type="ECO:0000313" key="16">
    <source>
        <dbReference type="EMBL" id="KAA1137188.1"/>
    </source>
</evidence>
<evidence type="ECO:0000256" key="2">
    <source>
        <dbReference type="ARBA" id="ARBA00005248"/>
    </source>
</evidence>
<dbReference type="EMBL" id="VDEP01000011">
    <property type="protein sequence ID" value="KAA1137188.1"/>
    <property type="molecule type" value="Genomic_DNA"/>
</dbReference>
<feature type="compositionally biased region" description="Basic and acidic residues" evidence="11">
    <location>
        <begin position="762"/>
        <end position="771"/>
    </location>
</feature>
<feature type="compositionally biased region" description="Polar residues" evidence="11">
    <location>
        <begin position="583"/>
        <end position="594"/>
    </location>
</feature>
<reference evidence="17 18" key="1">
    <citation type="submission" date="2019-05" db="EMBL/GenBank/DDBJ databases">
        <title>Emergence of the Ug99 lineage of the wheat stem rust pathogen through somatic hybridization.</title>
        <authorList>
            <person name="Li F."/>
            <person name="Upadhyaya N.M."/>
            <person name="Sperschneider J."/>
            <person name="Matny O."/>
            <person name="Nguyen-Phuc H."/>
            <person name="Mago R."/>
            <person name="Raley C."/>
            <person name="Miller M.E."/>
            <person name="Silverstein K.A.T."/>
            <person name="Henningsen E."/>
            <person name="Hirsch C.D."/>
            <person name="Visser B."/>
            <person name="Pretorius Z.A."/>
            <person name="Steffenson B.J."/>
            <person name="Schwessinger B."/>
            <person name="Dodds P.N."/>
            <person name="Figueroa M."/>
        </authorList>
    </citation>
    <scope>NUCLEOTIDE SEQUENCE [LARGE SCALE GENOMIC DNA]</scope>
    <source>
        <strain evidence="15">21-0</strain>
        <strain evidence="16 18">Ug99</strain>
    </source>
</reference>
<evidence type="ECO:0000256" key="5">
    <source>
        <dbReference type="ARBA" id="ARBA00022692"/>
    </source>
</evidence>
<dbReference type="EMBL" id="VSWC01000067">
    <property type="protein sequence ID" value="KAA1096009.1"/>
    <property type="molecule type" value="Genomic_DNA"/>
</dbReference>
<dbReference type="GO" id="GO:0042391">
    <property type="term" value="P:regulation of membrane potential"/>
    <property type="evidence" value="ECO:0007669"/>
    <property type="project" value="InterPro"/>
</dbReference>
<feature type="compositionally biased region" description="Basic and acidic residues" evidence="11">
    <location>
        <begin position="825"/>
        <end position="835"/>
    </location>
</feature>
<feature type="transmembrane region" description="Helical" evidence="12">
    <location>
        <begin position="254"/>
        <end position="274"/>
    </location>
</feature>
<evidence type="ECO:0000256" key="10">
    <source>
        <dbReference type="ARBA" id="ARBA00023201"/>
    </source>
</evidence>
<feature type="transmembrane region" description="Helical" evidence="12">
    <location>
        <begin position="484"/>
        <end position="505"/>
    </location>
</feature>
<keyword evidence="6 12" id="KW-1133">Transmembrane helix</keyword>
<feature type="region of interest" description="Disordered" evidence="11">
    <location>
        <begin position="561"/>
        <end position="606"/>
    </location>
</feature>
<feature type="compositionally biased region" description="Low complexity" evidence="11">
    <location>
        <begin position="562"/>
        <end position="574"/>
    </location>
</feature>
<feature type="region of interest" description="Disordered" evidence="11">
    <location>
        <begin position="825"/>
        <end position="919"/>
    </location>
</feature>
<comment type="similarity">
    <text evidence="2">Belongs to the fungal Na(+)/H(+) exchanger family.</text>
</comment>
<feature type="region of interest" description="Disordered" evidence="11">
    <location>
        <begin position="762"/>
        <end position="811"/>
    </location>
</feature>
<keyword evidence="13" id="KW-0732">Signal</keyword>
<sequence length="1020" mass="112260">MSPSTTRLKYWNAIIFFTLSLKPLVSISSPTSLLNGHQALPLTWLDLENEPAFFKVDQQSFQALDHDFVSRDASAMIQNLRIDTAGRHLRKRDVDPSIVYNNSINAGVPQPLSKATKKLFKIYPDVRTVYIAMALIPAFIICYGTLSTFIRSKLHLGEAMLAVTFGILLGPYVAGIFDPRSWGGEASFDEVTLEITRIIVALDVFSVGVELPAAYILHHWRTMICLLGPVMLAGWFITGAFILIFVPALSYLEALAIAACICPTDVLLASSVVGKGKYAKDHVPAHLRHMLQAEAGANDGIAILLLYLTLFILLRKDYSVAHAIGSWVTITALYHIMVGIVMGVVAGILVREGLKFSEKHELIDTESMVPIYISLALLTAGVCVLAGTDDIVAAFACGTAFGWDGYFSEEVEASNFSAIISNLVNTFAFIYVGATIPFRAWNDAVLTLVAWKMFLLVLSILLLRRLPIMFLLRKLIPELRTNKEALFCAHFGPIGVSGLFISFLATKKLPTPNVPAESSLDILSLTIQPILYLLIFCSTFIHGLSIPFFTITKSIRSRANSMRRSGSLSSGRPSFSRHRGSTSERPSLSIQRRSLSMHESGPISPIGPLSPLLPQLTLTPYLQPMSMHQQLGNRASPTSQPELESQFPGNQPNQSSNEVIITHATLNPIMCEDEATNKGQPLMPTKVEKTFLSPSDSHRAIQLTGSSPRNSVSWLDFSSEKVELSGLEVSTSKRTSAIREAEARDGGEDDMVSLCLTEGCSREGVERDSQHSRGPVMMGEWESDQWEGEEVENNRSPRTTPPQATHELHACLPCITRPRSFSGRITRDLKHESRRISRVSNGNTIQEAIAERRRRSVSSSDLSSSPSLHCSPKFDSDGSPGKSNISGSSPGRSDTNELKSKVQGQWQSEPGGTVNPFQHQFVFTPNENSVDTDEIKAWPAGGSSIYPSPTPWQNLTKNSGSNAEVAVQSNYLDPTYYRMPGPSTGETVNVPLVRRESYSSSFEAAIHRDCQNYKKRYYAH</sequence>
<feature type="domain" description="Cation/H+ exchanger transmembrane" evidence="14">
    <location>
        <begin position="149"/>
        <end position="550"/>
    </location>
</feature>
<dbReference type="PANTHER" id="PTHR31382">
    <property type="entry name" value="NA(+)/H(+) ANTIPORTER"/>
    <property type="match status" value="1"/>
</dbReference>
<dbReference type="AlphaFoldDB" id="A0A5B0SGP7"/>
<evidence type="ECO:0000256" key="1">
    <source>
        <dbReference type="ARBA" id="ARBA00004141"/>
    </source>
</evidence>
<evidence type="ECO:0000313" key="18">
    <source>
        <dbReference type="Proteomes" id="UP000325313"/>
    </source>
</evidence>
<gene>
    <name evidence="16" type="primary">SOD2_3</name>
    <name evidence="15" type="synonym">SOD2_5</name>
    <name evidence="15" type="ORF">PGT21_002193</name>
    <name evidence="16" type="ORF">PGTUg99_012844</name>
</gene>
<dbReference type="Proteomes" id="UP000325313">
    <property type="component" value="Unassembled WGS sequence"/>
</dbReference>
<keyword evidence="3" id="KW-0813">Transport</keyword>
<feature type="transmembrane region" description="Helical" evidence="12">
    <location>
        <begin position="326"/>
        <end position="350"/>
    </location>
</feature>
<feature type="compositionally biased region" description="Polar residues" evidence="11">
    <location>
        <begin position="902"/>
        <end position="919"/>
    </location>
</feature>
<keyword evidence="7" id="KW-0915">Sodium</keyword>
<feature type="compositionally biased region" description="Polar residues" evidence="11">
    <location>
        <begin position="794"/>
        <end position="803"/>
    </location>
</feature>
<evidence type="ECO:0000256" key="13">
    <source>
        <dbReference type="SAM" id="SignalP"/>
    </source>
</evidence>
<dbReference type="Proteomes" id="UP000324748">
    <property type="component" value="Unassembled WGS sequence"/>
</dbReference>
<keyword evidence="5 12" id="KW-0812">Transmembrane</keyword>
<evidence type="ECO:0000313" key="17">
    <source>
        <dbReference type="Proteomes" id="UP000324748"/>
    </source>
</evidence>
<evidence type="ECO:0000259" key="14">
    <source>
        <dbReference type="Pfam" id="PF00999"/>
    </source>
</evidence>
<evidence type="ECO:0000256" key="7">
    <source>
        <dbReference type="ARBA" id="ARBA00023053"/>
    </source>
</evidence>
<feature type="transmembrane region" description="Helical" evidence="12">
    <location>
        <begin position="197"/>
        <end position="217"/>
    </location>
</feature>
<evidence type="ECO:0000256" key="11">
    <source>
        <dbReference type="SAM" id="MobiDB-lite"/>
    </source>
</evidence>
<keyword evidence="8" id="KW-0406">Ion transport</keyword>